<feature type="transmembrane region" description="Helical" evidence="7">
    <location>
        <begin position="50"/>
        <end position="71"/>
    </location>
</feature>
<dbReference type="Gene3D" id="1.10.3720.10">
    <property type="entry name" value="MetI-like"/>
    <property type="match status" value="1"/>
</dbReference>
<evidence type="ECO:0000313" key="9">
    <source>
        <dbReference type="Proteomes" id="UP000003045"/>
    </source>
</evidence>
<evidence type="ECO:0000256" key="2">
    <source>
        <dbReference type="ARBA" id="ARBA00022448"/>
    </source>
</evidence>
<reference evidence="8" key="1">
    <citation type="submission" date="2010-08" db="EMBL/GenBank/DDBJ databases">
        <authorList>
            <person name="Muzny D."/>
            <person name="Qin X."/>
            <person name="Deng J."/>
            <person name="Jiang H."/>
            <person name="Liu Y."/>
            <person name="Qu J."/>
            <person name="Song X.-Z."/>
            <person name="Zhang L."/>
            <person name="Thornton R."/>
            <person name="Coyle M."/>
            <person name="Francisco L."/>
            <person name="Jackson L."/>
            <person name="Javaid M."/>
            <person name="Korchina V."/>
            <person name="Kovar C."/>
            <person name="Mata R."/>
            <person name="Mathew T."/>
            <person name="Ngo R."/>
            <person name="Nguyen L."/>
            <person name="Nguyen N."/>
            <person name="Okwuonu G."/>
            <person name="Ongeri F."/>
            <person name="Pham C."/>
            <person name="Simmons D."/>
            <person name="Wilczek-Boney K."/>
            <person name="Hale W."/>
            <person name="Jakkamsetti A."/>
            <person name="Pham P."/>
            <person name="Ruth R."/>
            <person name="San Lucas F."/>
            <person name="Warren J."/>
            <person name="Zhang J."/>
            <person name="Zhao Z."/>
            <person name="Zhou C."/>
            <person name="Zhu D."/>
            <person name="Lee S."/>
            <person name="Bess C."/>
            <person name="Blankenburg K."/>
            <person name="Forbes L."/>
            <person name="Fu Q."/>
            <person name="Gubbala S."/>
            <person name="Hirani K."/>
            <person name="Jayaseelan J.C."/>
            <person name="Lara F."/>
            <person name="Munidasa M."/>
            <person name="Palculict T."/>
            <person name="Patil S."/>
            <person name="Pu L.-L."/>
            <person name="Saada N."/>
            <person name="Tang L."/>
            <person name="Weissenberger G."/>
            <person name="Zhu Y."/>
            <person name="Hemphill L."/>
            <person name="Shang Y."/>
            <person name="Youmans B."/>
            <person name="Ayvaz T."/>
            <person name="Ross M."/>
            <person name="Santibanez J."/>
            <person name="Aqrawi P."/>
            <person name="Gross S."/>
            <person name="Joshi V."/>
            <person name="Fowler G."/>
            <person name="Nazareth L."/>
            <person name="Reid J."/>
            <person name="Worley K."/>
            <person name="Petrosino J."/>
            <person name="Highlander S."/>
            <person name="Gibbs R."/>
        </authorList>
    </citation>
    <scope>NUCLEOTIDE SEQUENCE [LARGE SCALE GENOMIC DNA]</scope>
    <source>
        <strain evidence="8">ATCC 35239</strain>
    </source>
</reference>
<dbReference type="PANTHER" id="PTHR32243:SF18">
    <property type="entry name" value="INNER MEMBRANE ABC TRANSPORTER PERMEASE PROTEIN YCJP"/>
    <property type="match status" value="1"/>
</dbReference>
<protein>
    <recommendedName>
        <fullName evidence="10">ABC transmembrane type-1 domain-containing protein</fullName>
    </recommendedName>
</protein>
<dbReference type="InterPro" id="IPR050901">
    <property type="entry name" value="BP-dep_ABC_trans_perm"/>
</dbReference>
<dbReference type="PANTHER" id="PTHR32243">
    <property type="entry name" value="MALTOSE TRANSPORT SYSTEM PERMEASE-RELATED"/>
    <property type="match status" value="1"/>
</dbReference>
<dbReference type="STRING" id="871571.HMPREF0580_0658"/>
<evidence type="ECO:0000256" key="6">
    <source>
        <dbReference type="ARBA" id="ARBA00023136"/>
    </source>
</evidence>
<evidence type="ECO:0000313" key="8">
    <source>
        <dbReference type="EMBL" id="EFM46611.1"/>
    </source>
</evidence>
<keyword evidence="6 7" id="KW-0472">Membrane</keyword>
<dbReference type="HOGENOM" id="CLU_016047_16_5_11"/>
<dbReference type="GO" id="GO:0005886">
    <property type="term" value="C:plasma membrane"/>
    <property type="evidence" value="ECO:0007669"/>
    <property type="project" value="UniProtKB-SubCell"/>
</dbReference>
<evidence type="ECO:0000256" key="4">
    <source>
        <dbReference type="ARBA" id="ARBA00022692"/>
    </source>
</evidence>
<dbReference type="InterPro" id="IPR035906">
    <property type="entry name" value="MetI-like_sf"/>
</dbReference>
<gene>
    <name evidence="8" type="ORF">HMPREF0580_0658</name>
</gene>
<name>E0QP44_9ACTO</name>
<dbReference type="AlphaFoldDB" id="E0QP44"/>
<evidence type="ECO:0000256" key="7">
    <source>
        <dbReference type="SAM" id="Phobius"/>
    </source>
</evidence>
<keyword evidence="9" id="KW-1185">Reference proteome</keyword>
<evidence type="ECO:0000256" key="3">
    <source>
        <dbReference type="ARBA" id="ARBA00022475"/>
    </source>
</evidence>
<sequence>MWLGIVTAVVFVFINTWNEYAAAFVLIQKAELQPLTVAMLRFLGLYVREWQFMFTTSVIAIVPVIIMFALIEKRLIGGLTAGSIK</sequence>
<dbReference type="RefSeq" id="WP_004016195.1">
    <property type="nucleotide sequence ID" value="NZ_GL405260.1"/>
</dbReference>
<dbReference type="EMBL" id="AEET01000016">
    <property type="protein sequence ID" value="EFM46611.1"/>
    <property type="molecule type" value="Genomic_DNA"/>
</dbReference>
<keyword evidence="4 7" id="KW-0812">Transmembrane</keyword>
<evidence type="ECO:0008006" key="10">
    <source>
        <dbReference type="Google" id="ProtNLM"/>
    </source>
</evidence>
<dbReference type="Proteomes" id="UP000003045">
    <property type="component" value="Unassembled WGS sequence"/>
</dbReference>
<comment type="subcellular location">
    <subcellularLocation>
        <location evidence="1">Cell membrane</location>
        <topology evidence="1">Multi-pass membrane protein</topology>
    </subcellularLocation>
</comment>
<evidence type="ECO:0000256" key="5">
    <source>
        <dbReference type="ARBA" id="ARBA00022989"/>
    </source>
</evidence>
<keyword evidence="3" id="KW-1003">Cell membrane</keyword>
<organism evidence="8 9">
    <name type="scientific">Mobiluncus mulieris ATCC 35239</name>
    <dbReference type="NCBI Taxonomy" id="871571"/>
    <lineage>
        <taxon>Bacteria</taxon>
        <taxon>Bacillati</taxon>
        <taxon>Actinomycetota</taxon>
        <taxon>Actinomycetes</taxon>
        <taxon>Actinomycetales</taxon>
        <taxon>Actinomycetaceae</taxon>
        <taxon>Mobiluncus</taxon>
    </lineage>
</organism>
<comment type="caution">
    <text evidence="8">The sequence shown here is derived from an EMBL/GenBank/DDBJ whole genome shotgun (WGS) entry which is preliminary data.</text>
</comment>
<dbReference type="SUPFAM" id="SSF161098">
    <property type="entry name" value="MetI-like"/>
    <property type="match status" value="1"/>
</dbReference>
<keyword evidence="5 7" id="KW-1133">Transmembrane helix</keyword>
<evidence type="ECO:0000256" key="1">
    <source>
        <dbReference type="ARBA" id="ARBA00004651"/>
    </source>
</evidence>
<accession>E0QP44</accession>
<proteinExistence type="predicted"/>
<keyword evidence="2" id="KW-0813">Transport</keyword>